<dbReference type="AlphaFoldDB" id="A0A1T4XQ80"/>
<dbReference type="Pfam" id="PF06961">
    <property type="entry name" value="DUF1294"/>
    <property type="match status" value="1"/>
</dbReference>
<feature type="transmembrane region" description="Helical" evidence="1">
    <location>
        <begin position="65"/>
        <end position="85"/>
    </location>
</feature>
<feature type="transmembrane region" description="Helical" evidence="1">
    <location>
        <begin position="6"/>
        <end position="23"/>
    </location>
</feature>
<protein>
    <submittedName>
        <fullName evidence="2">Uncharacterized membrane protein YsdA, DUF1294 family</fullName>
    </submittedName>
</protein>
<reference evidence="3" key="1">
    <citation type="submission" date="2017-02" db="EMBL/GenBank/DDBJ databases">
        <authorList>
            <person name="Varghese N."/>
            <person name="Submissions S."/>
        </authorList>
    </citation>
    <scope>NUCLEOTIDE SEQUENCE [LARGE SCALE GENOMIC DNA]</scope>
    <source>
        <strain evidence="3">DSM 23966</strain>
    </source>
</reference>
<evidence type="ECO:0000313" key="2">
    <source>
        <dbReference type="EMBL" id="SKA91697.1"/>
    </source>
</evidence>
<keyword evidence="1" id="KW-1133">Transmembrane helix</keyword>
<dbReference type="RefSeq" id="WP_245799437.1">
    <property type="nucleotide sequence ID" value="NZ_FUYJ01000001.1"/>
</dbReference>
<proteinExistence type="predicted"/>
<keyword evidence="1" id="KW-0812">Transmembrane</keyword>
<keyword evidence="1" id="KW-0472">Membrane</keyword>
<organism evidence="2 3">
    <name type="scientific">Sporosarcina newyorkensis</name>
    <dbReference type="NCBI Taxonomy" id="759851"/>
    <lineage>
        <taxon>Bacteria</taxon>
        <taxon>Bacillati</taxon>
        <taxon>Bacillota</taxon>
        <taxon>Bacilli</taxon>
        <taxon>Bacillales</taxon>
        <taxon>Caryophanaceae</taxon>
        <taxon>Sporosarcina</taxon>
    </lineage>
</organism>
<name>A0A1T4XQ80_9BACL</name>
<accession>A0A1T4XQ80</accession>
<dbReference type="Proteomes" id="UP000190042">
    <property type="component" value="Unassembled WGS sequence"/>
</dbReference>
<dbReference type="PIRSF" id="PIRSF002599">
    <property type="entry name" value="Cold_shock_A"/>
    <property type="match status" value="1"/>
</dbReference>
<dbReference type="InterPro" id="IPR010718">
    <property type="entry name" value="DUF1294"/>
</dbReference>
<sequence>MVQTLMIYMAILSIWAFAAMGFDKKQAQKKKKRIPERNLWLLALLGGGVGAYFGMQIFRHKTRKTAFRIGFLLFAMLDVVILLAASGVKLPTSITF</sequence>
<feature type="transmembrane region" description="Helical" evidence="1">
    <location>
        <begin position="39"/>
        <end position="59"/>
    </location>
</feature>
<evidence type="ECO:0000313" key="3">
    <source>
        <dbReference type="Proteomes" id="UP000190042"/>
    </source>
</evidence>
<dbReference type="GO" id="GO:0003676">
    <property type="term" value="F:nucleic acid binding"/>
    <property type="evidence" value="ECO:0007669"/>
    <property type="project" value="InterPro"/>
</dbReference>
<evidence type="ECO:0000256" key="1">
    <source>
        <dbReference type="SAM" id="Phobius"/>
    </source>
</evidence>
<dbReference type="EMBL" id="FUYJ01000001">
    <property type="protein sequence ID" value="SKA91697.1"/>
    <property type="molecule type" value="Genomic_DNA"/>
</dbReference>
<gene>
    <name evidence="2" type="ORF">SAMN04244570_1179</name>
</gene>
<dbReference type="InterPro" id="IPR012156">
    <property type="entry name" value="Cold_shock_CspA"/>
</dbReference>
<keyword evidence="3" id="KW-1185">Reference proteome</keyword>